<gene>
    <name evidence="2" type="ORF">LPJ61_003504</name>
</gene>
<dbReference type="Proteomes" id="UP001143981">
    <property type="component" value="Unassembled WGS sequence"/>
</dbReference>
<comment type="similarity">
    <text evidence="1">Belongs to the TTI2 family.</text>
</comment>
<feature type="non-terminal residue" evidence="2">
    <location>
        <position position="293"/>
    </location>
</feature>
<dbReference type="EMBL" id="JANBOI010000607">
    <property type="protein sequence ID" value="KAJ1729473.1"/>
    <property type="molecule type" value="Genomic_DNA"/>
</dbReference>
<keyword evidence="3" id="KW-1185">Reference proteome</keyword>
<evidence type="ECO:0000256" key="1">
    <source>
        <dbReference type="ARBA" id="ARBA00034736"/>
    </source>
</evidence>
<dbReference type="Pfam" id="PF10521">
    <property type="entry name" value="Tti2"/>
    <property type="match status" value="1"/>
</dbReference>
<evidence type="ECO:0000313" key="2">
    <source>
        <dbReference type="EMBL" id="KAJ1729473.1"/>
    </source>
</evidence>
<comment type="caution">
    <text evidence="2">The sequence shown here is derived from an EMBL/GenBank/DDBJ whole genome shotgun (WGS) entry which is preliminary data.</text>
</comment>
<organism evidence="2 3">
    <name type="scientific">Coemansia biformis</name>
    <dbReference type="NCBI Taxonomy" id="1286918"/>
    <lineage>
        <taxon>Eukaryota</taxon>
        <taxon>Fungi</taxon>
        <taxon>Fungi incertae sedis</taxon>
        <taxon>Zoopagomycota</taxon>
        <taxon>Kickxellomycotina</taxon>
        <taxon>Kickxellomycetes</taxon>
        <taxon>Kickxellales</taxon>
        <taxon>Kickxellaceae</taxon>
        <taxon>Coemansia</taxon>
    </lineage>
</organism>
<protein>
    <submittedName>
        <fullName evidence="2">Uncharacterized protein</fullName>
    </submittedName>
</protein>
<accession>A0A9W8CW76</accession>
<dbReference type="OrthoDB" id="6417021at2759"/>
<name>A0A9W8CW76_9FUNG</name>
<sequence length="293" mass="32000">MGYEEDCDVLWERSTQQRSKDAIGTVELLSAAEAAVVAAREAPLPRAQLIALLAVAASYAAHDFDWVLPKVQQRGDSWITTIAKQLGIGTNSEPVIDAAIFREMCTARVQPYFARPAAPKQAFTLAGETRLPDTIAARQWMEYPQCIAAFVWAFQHLADSDIGESISSILPVIITLVDDYDCQAQLWGLRLAQSLVVRGDSVFLRKSGICKVISDSAAKCLTYRSDANEFASTLMEAAFRTAIAACDVLYPSSADPRYTSQLWKLVSQVITNDVYIADNVVAATVLCAQVTPL</sequence>
<proteinExistence type="inferred from homology"/>
<dbReference type="GO" id="GO:0110078">
    <property type="term" value="C:TTT Hsp90 cochaperone complex"/>
    <property type="evidence" value="ECO:0007669"/>
    <property type="project" value="InterPro"/>
</dbReference>
<dbReference type="InterPro" id="IPR018870">
    <property type="entry name" value="Tti2"/>
</dbReference>
<dbReference type="AlphaFoldDB" id="A0A9W8CW76"/>
<evidence type="ECO:0000313" key="3">
    <source>
        <dbReference type="Proteomes" id="UP001143981"/>
    </source>
</evidence>
<reference evidence="2" key="1">
    <citation type="submission" date="2022-07" db="EMBL/GenBank/DDBJ databases">
        <title>Phylogenomic reconstructions and comparative analyses of Kickxellomycotina fungi.</title>
        <authorList>
            <person name="Reynolds N.K."/>
            <person name="Stajich J.E."/>
            <person name="Barry K."/>
            <person name="Grigoriev I.V."/>
            <person name="Crous P."/>
            <person name="Smith M.E."/>
        </authorList>
    </citation>
    <scope>NUCLEOTIDE SEQUENCE</scope>
    <source>
        <strain evidence="2">BCRC 34381</strain>
    </source>
</reference>